<dbReference type="InterPro" id="IPR041519">
    <property type="entry name" value="HEPN_RiboL-PSP"/>
</dbReference>
<feature type="domain" description="RiboL-PSP-HEPN" evidence="1">
    <location>
        <begin position="39"/>
        <end position="251"/>
    </location>
</feature>
<keyword evidence="3" id="KW-1185">Reference proteome</keyword>
<reference evidence="2 3" key="1">
    <citation type="submission" date="2024-09" db="EMBL/GenBank/DDBJ databases">
        <title>Floridaenema gen nov. (Aerosakkonemataceae, Aerosakkonematales ord. nov., Cyanobacteria) from benthic tropical and subtropical fresh waters, with the description of four new species.</title>
        <authorList>
            <person name="Moretto J.A."/>
            <person name="Berthold D.E."/>
            <person name="Lefler F.W."/>
            <person name="Huang I.-S."/>
            <person name="Laughinghouse H. IV."/>
        </authorList>
    </citation>
    <scope>NUCLEOTIDE SEQUENCE [LARGE SCALE GENOMIC DNA]</scope>
    <source>
        <strain evidence="2 3">BLCC-F50</strain>
    </source>
</reference>
<sequence>MFDELLQTVNVNICTVRKIIQTNDKLRGILFAERSATQEESEENTELTKLLEDIPSKREWRVYDHCAAITRLYAIYEGFVEELITSWVQSLPENFPVYSDLDDKIRDTHQIGVGKLLLELKKKKNRFQHLSVEKLIRGLLHGVTDEEKYELVSDAFLLHEQNLRKEAIEQLFSGAGIPNTWVWVENHRAIKHFVENVRARENTAEGELEQLIQYRNEAAHRAIIDETLGGTKLLDLCNFVEALCKALAELVTYKIIERKVLTGRAREVGNIRHWLDNTRVARARIKETNLCVGTRIFLLKETSSYCCLSKIESIRINEIPKDEVVITEEQDVHLQLDICDAKKGLSLYVVE</sequence>
<evidence type="ECO:0000313" key="2">
    <source>
        <dbReference type="EMBL" id="MFB2898004.1"/>
    </source>
</evidence>
<evidence type="ECO:0000259" key="1">
    <source>
        <dbReference type="Pfam" id="PF18735"/>
    </source>
</evidence>
<dbReference type="EMBL" id="JBHFNR010000273">
    <property type="protein sequence ID" value="MFB2898004.1"/>
    <property type="molecule type" value="Genomic_DNA"/>
</dbReference>
<evidence type="ECO:0000313" key="3">
    <source>
        <dbReference type="Proteomes" id="UP001576784"/>
    </source>
</evidence>
<dbReference type="Proteomes" id="UP001576784">
    <property type="component" value="Unassembled WGS sequence"/>
</dbReference>
<organism evidence="2 3">
    <name type="scientific">Floridaenema flaviceps BLCC-F50</name>
    <dbReference type="NCBI Taxonomy" id="3153642"/>
    <lineage>
        <taxon>Bacteria</taxon>
        <taxon>Bacillati</taxon>
        <taxon>Cyanobacteriota</taxon>
        <taxon>Cyanophyceae</taxon>
        <taxon>Oscillatoriophycideae</taxon>
        <taxon>Aerosakkonematales</taxon>
        <taxon>Aerosakkonemataceae</taxon>
        <taxon>Floridanema</taxon>
        <taxon>Floridanema flaviceps</taxon>
    </lineage>
</organism>
<protein>
    <submittedName>
        <fullName evidence="2">MAE_28990/MAE_18760 family HEPN-like nuclease</fullName>
    </submittedName>
</protein>
<dbReference type="RefSeq" id="WP_413267609.1">
    <property type="nucleotide sequence ID" value="NZ_JBHFNR010000273.1"/>
</dbReference>
<gene>
    <name evidence="2" type="ORF">ACE1CI_34245</name>
</gene>
<accession>A0ABV4Y1X9</accession>
<name>A0ABV4Y1X9_9CYAN</name>
<dbReference type="Pfam" id="PF18735">
    <property type="entry name" value="HEPN_RiboL-PSP"/>
    <property type="match status" value="1"/>
</dbReference>
<comment type="caution">
    <text evidence="2">The sequence shown here is derived from an EMBL/GenBank/DDBJ whole genome shotgun (WGS) entry which is preliminary data.</text>
</comment>
<proteinExistence type="predicted"/>